<geneLocation type="plasmid" evidence="2">
    <name>unnamed</name>
</geneLocation>
<dbReference type="Pfam" id="PF05713">
    <property type="entry name" value="MobC"/>
    <property type="match status" value="1"/>
</dbReference>
<evidence type="ECO:0000313" key="2">
    <source>
        <dbReference type="EMBL" id="XDL26804.1"/>
    </source>
</evidence>
<proteinExistence type="predicted"/>
<protein>
    <submittedName>
        <fullName evidence="2">MobC family plasmid mobilization relaxosome protein</fullName>
    </submittedName>
</protein>
<accession>A0AB39J1A4</accession>
<name>A0AB39J1A4_9GAMM</name>
<keyword evidence="2" id="KW-0614">Plasmid</keyword>
<reference evidence="2" key="1">
    <citation type="submission" date="2024-07" db="EMBL/GenBank/DDBJ databases">
        <authorList>
            <person name="Pedron J."/>
        </authorList>
    </citation>
    <scope>NUCLEOTIDE SEQUENCE</scope>
    <source>
        <strain evidence="2">A003-S1-M15</strain>
        <plasmid evidence="2">unnamed</plasmid>
    </source>
</reference>
<dbReference type="InterPro" id="IPR008687">
    <property type="entry name" value="MobC"/>
</dbReference>
<organism evidence="2">
    <name type="scientific">Dickeya oryzae</name>
    <dbReference type="NCBI Taxonomy" id="1240404"/>
    <lineage>
        <taxon>Bacteria</taxon>
        <taxon>Pseudomonadati</taxon>
        <taxon>Pseudomonadota</taxon>
        <taxon>Gammaproteobacteria</taxon>
        <taxon>Enterobacterales</taxon>
        <taxon>Pectobacteriaceae</taxon>
        <taxon>Dickeya</taxon>
    </lineage>
</organism>
<evidence type="ECO:0000259" key="1">
    <source>
        <dbReference type="Pfam" id="PF05713"/>
    </source>
</evidence>
<sequence>MLTMWVSDEEHRRLLERCDGKQLAAWMRQTCLDEKPSRTGKLPSLSPALLRQLAGMGNNLNQIARKVNAGGGTGHDRVQIVAALMAIDAGLDRLRHAVLAKESDGDC</sequence>
<gene>
    <name evidence="2" type="ORF">LF929_021025</name>
</gene>
<feature type="domain" description="Bacterial mobilisation" evidence="1">
    <location>
        <begin position="50"/>
        <end position="94"/>
    </location>
</feature>
<dbReference type="AlphaFoldDB" id="A0AB39J1A4"/>
<dbReference type="EMBL" id="CP162671">
    <property type="protein sequence ID" value="XDL26804.1"/>
    <property type="molecule type" value="Genomic_DNA"/>
</dbReference>